<feature type="region of interest" description="Disordered" evidence="1">
    <location>
        <begin position="497"/>
        <end position="522"/>
    </location>
</feature>
<evidence type="ECO:0008006" key="4">
    <source>
        <dbReference type="Google" id="ProtNLM"/>
    </source>
</evidence>
<feature type="compositionally biased region" description="Basic and acidic residues" evidence="1">
    <location>
        <begin position="198"/>
        <end position="217"/>
    </location>
</feature>
<feature type="region of interest" description="Disordered" evidence="1">
    <location>
        <begin position="406"/>
        <end position="484"/>
    </location>
</feature>
<dbReference type="Proteomes" id="UP000557566">
    <property type="component" value="Unassembled WGS sequence"/>
</dbReference>
<evidence type="ECO:0000313" key="3">
    <source>
        <dbReference type="Proteomes" id="UP000557566"/>
    </source>
</evidence>
<dbReference type="SUPFAM" id="SSF54928">
    <property type="entry name" value="RNA-binding domain, RBD"/>
    <property type="match status" value="1"/>
</dbReference>
<dbReference type="OrthoDB" id="3595585at2759"/>
<feature type="compositionally biased region" description="Low complexity" evidence="1">
    <location>
        <begin position="341"/>
        <end position="352"/>
    </location>
</feature>
<dbReference type="GO" id="GO:0003676">
    <property type="term" value="F:nucleic acid binding"/>
    <property type="evidence" value="ECO:0007669"/>
    <property type="project" value="InterPro"/>
</dbReference>
<feature type="region of interest" description="Disordered" evidence="1">
    <location>
        <begin position="261"/>
        <end position="352"/>
    </location>
</feature>
<feature type="compositionally biased region" description="Acidic residues" evidence="1">
    <location>
        <begin position="456"/>
        <end position="472"/>
    </location>
</feature>
<feature type="region of interest" description="Disordered" evidence="1">
    <location>
        <begin position="142"/>
        <end position="217"/>
    </location>
</feature>
<evidence type="ECO:0000256" key="1">
    <source>
        <dbReference type="SAM" id="MobiDB-lite"/>
    </source>
</evidence>
<dbReference type="InterPro" id="IPR035979">
    <property type="entry name" value="RBD_domain_sf"/>
</dbReference>
<reference evidence="2 3" key="1">
    <citation type="journal article" date="2020" name="Genome Biol. Evol.">
        <title>A new high-quality draft genome assembly of the Chinese cordyceps Ophiocordyceps sinensis.</title>
        <authorList>
            <person name="Shu R."/>
            <person name="Zhang J."/>
            <person name="Meng Q."/>
            <person name="Zhang H."/>
            <person name="Zhou G."/>
            <person name="Li M."/>
            <person name="Wu P."/>
            <person name="Zhao Y."/>
            <person name="Chen C."/>
            <person name="Qin Q."/>
        </authorList>
    </citation>
    <scope>NUCLEOTIDE SEQUENCE [LARGE SCALE GENOMIC DNA]</scope>
    <source>
        <strain evidence="2 3">IOZ07</strain>
    </source>
</reference>
<feature type="compositionally biased region" description="Basic and acidic residues" evidence="1">
    <location>
        <begin position="114"/>
        <end position="127"/>
    </location>
</feature>
<organism evidence="2 3">
    <name type="scientific">Ophiocordyceps sinensis</name>
    <dbReference type="NCBI Taxonomy" id="72228"/>
    <lineage>
        <taxon>Eukaryota</taxon>
        <taxon>Fungi</taxon>
        <taxon>Dikarya</taxon>
        <taxon>Ascomycota</taxon>
        <taxon>Pezizomycotina</taxon>
        <taxon>Sordariomycetes</taxon>
        <taxon>Hypocreomycetidae</taxon>
        <taxon>Hypocreales</taxon>
        <taxon>Ophiocordycipitaceae</taxon>
        <taxon>Ophiocordyceps</taxon>
    </lineage>
</organism>
<evidence type="ECO:0000313" key="2">
    <source>
        <dbReference type="EMBL" id="KAF4504611.1"/>
    </source>
</evidence>
<feature type="compositionally biased region" description="Basic residues" evidence="1">
    <location>
        <begin position="499"/>
        <end position="522"/>
    </location>
</feature>
<accession>A0A8H4PK97</accession>
<feature type="compositionally biased region" description="Basic and acidic residues" evidence="1">
    <location>
        <begin position="174"/>
        <end position="183"/>
    </location>
</feature>
<protein>
    <recommendedName>
        <fullName evidence="4">Nucleotide-binding, alpha-beta plait</fullName>
    </recommendedName>
</protein>
<feature type="compositionally biased region" description="Basic and acidic residues" evidence="1">
    <location>
        <begin position="158"/>
        <end position="167"/>
    </location>
</feature>
<feature type="compositionally biased region" description="Basic and acidic residues" evidence="1">
    <location>
        <begin position="90"/>
        <end position="99"/>
    </location>
</feature>
<dbReference type="EMBL" id="JAAVMX010000009">
    <property type="protein sequence ID" value="KAF4504611.1"/>
    <property type="molecule type" value="Genomic_DNA"/>
</dbReference>
<dbReference type="AlphaFoldDB" id="A0A8H4PK97"/>
<comment type="caution">
    <text evidence="2">The sequence shown here is derived from an EMBL/GenBank/DDBJ whole genome shotgun (WGS) entry which is preliminary data.</text>
</comment>
<proteinExistence type="predicted"/>
<sequence>MRRASVVTFPPPGSQGDYVRLHITPLDRELLNIIIPASLQPSARNTSFHTVETFPEKRFGFVDLPQMDADKLKQKLNGTILKGSKLRIEMARPEERIEPTGDAQKPDKKRKKSRDAPEGAKRQKWDPEVLEGVTLRERKVKRGWTESADAKRRSKKTKDKDGRENVKRNRLKSKYTDKEECLLKVKLPPNATGNLSQEDGREKSNKKSKSREVTVHEFERTTQFPSFLKHVAPKMSVKPATEFVEGKGWVDDEGNVVEAVKARAPAAKPKRKASPEPNVTPEEESDDSTSSSGTSSEDESVNEELEKQCATEDGQESPATRDRLTKAAEFTSPLSAIKAGSSRPLSSSSSKSLTIGILPQTTPTATTVHPLEALYKRAKPVADVVETPAQAEPFSFFGGADIVDEDEQDKAERPGAPVPMTPFTGRDFERRGVRSAAPTPDTAHPSRKHLLWATQGEDDEDDEDDEADEADEAQTQTQDRSDFQTWFWDNRRELNRSWMTRRKTAAKERRHRDNKARASKAV</sequence>
<feature type="region of interest" description="Disordered" evidence="1">
    <location>
        <begin position="90"/>
        <end position="130"/>
    </location>
</feature>
<name>A0A8H4PK97_9HYPO</name>
<keyword evidence="3" id="KW-1185">Reference proteome</keyword>
<gene>
    <name evidence="2" type="ORF">G6O67_008043</name>
</gene>